<comment type="similarity">
    <text evidence="1">Belongs to the LysR transcriptional regulatory family.</text>
</comment>
<dbReference type="PRINTS" id="PR00039">
    <property type="entry name" value="HTHLYSR"/>
</dbReference>
<evidence type="ECO:0000256" key="3">
    <source>
        <dbReference type="ARBA" id="ARBA00023125"/>
    </source>
</evidence>
<dbReference type="InterPro" id="IPR036388">
    <property type="entry name" value="WH-like_DNA-bd_sf"/>
</dbReference>
<organism evidence="6 7">
    <name type="scientific">Nocardioides turkmenicus</name>
    <dbReference type="NCBI Taxonomy" id="2711220"/>
    <lineage>
        <taxon>Bacteria</taxon>
        <taxon>Bacillati</taxon>
        <taxon>Actinomycetota</taxon>
        <taxon>Actinomycetes</taxon>
        <taxon>Propionibacteriales</taxon>
        <taxon>Nocardioidaceae</taxon>
        <taxon>Nocardioides</taxon>
    </lineage>
</organism>
<evidence type="ECO:0000313" key="7">
    <source>
        <dbReference type="Proteomes" id="UP000483261"/>
    </source>
</evidence>
<keyword evidence="2" id="KW-0805">Transcription regulation</keyword>
<dbReference type="InterPro" id="IPR050950">
    <property type="entry name" value="HTH-type_LysR_regulators"/>
</dbReference>
<dbReference type="GO" id="GO:0005829">
    <property type="term" value="C:cytosol"/>
    <property type="evidence" value="ECO:0007669"/>
    <property type="project" value="TreeGrafter"/>
</dbReference>
<dbReference type="Pfam" id="PF03466">
    <property type="entry name" value="LysR_substrate"/>
    <property type="match status" value="1"/>
</dbReference>
<dbReference type="GO" id="GO:0003677">
    <property type="term" value="F:DNA binding"/>
    <property type="evidence" value="ECO:0007669"/>
    <property type="project" value="UniProtKB-KW"/>
</dbReference>
<dbReference type="RefSeq" id="WP_165110582.1">
    <property type="nucleotide sequence ID" value="NZ_JAALAA010000006.1"/>
</dbReference>
<sequence length="323" mass="34450">MRTRSVTITLGPPVASKHYAPRMDRRHLEYFVTVAELGSFTRAAQALSIAQPSLSNAIGWLERDLDTRLFDRHGRGVRLTPAGEALLEPARRSLRSFEVARGAVRAVSQAGFGRLSIITNTLWAVEPLARLIGEFRDLHPRVQVTVADPVWHGDVLETVRMGGAELGLVDGTPPGGTLESRWLADLEMMAVCPPDSTSAPTVGRADKESITIGDLSERGLVCTPDGTVLRGIVAEPLLAAGLSTDVAVETAHLAAVAPLVLAGAGAAVLPQAMADDAAVKGARVQPLDPPLRRSVHVIWRKRRASDLALGFVDFCVKACSAET</sequence>
<dbReference type="AlphaFoldDB" id="A0A6M1R558"/>
<name>A0A6M1R558_9ACTN</name>
<evidence type="ECO:0000256" key="2">
    <source>
        <dbReference type="ARBA" id="ARBA00023015"/>
    </source>
</evidence>
<dbReference type="PANTHER" id="PTHR30419">
    <property type="entry name" value="HTH-TYPE TRANSCRIPTIONAL REGULATOR YBHD"/>
    <property type="match status" value="1"/>
</dbReference>
<evidence type="ECO:0000313" key="6">
    <source>
        <dbReference type="EMBL" id="NGN92829.1"/>
    </source>
</evidence>
<dbReference type="Pfam" id="PF00126">
    <property type="entry name" value="HTH_1"/>
    <property type="match status" value="1"/>
</dbReference>
<dbReference type="InterPro" id="IPR005119">
    <property type="entry name" value="LysR_subst-bd"/>
</dbReference>
<dbReference type="PANTHER" id="PTHR30419:SF8">
    <property type="entry name" value="NITROGEN ASSIMILATION TRANSCRIPTIONAL ACTIVATOR-RELATED"/>
    <property type="match status" value="1"/>
</dbReference>
<dbReference type="Gene3D" id="3.40.190.290">
    <property type="match status" value="1"/>
</dbReference>
<accession>A0A6M1R558</accession>
<dbReference type="Gene3D" id="1.10.10.10">
    <property type="entry name" value="Winged helix-like DNA-binding domain superfamily/Winged helix DNA-binding domain"/>
    <property type="match status" value="1"/>
</dbReference>
<keyword evidence="4" id="KW-0804">Transcription</keyword>
<evidence type="ECO:0000256" key="1">
    <source>
        <dbReference type="ARBA" id="ARBA00009437"/>
    </source>
</evidence>
<evidence type="ECO:0000256" key="4">
    <source>
        <dbReference type="ARBA" id="ARBA00023163"/>
    </source>
</evidence>
<dbReference type="SUPFAM" id="SSF46785">
    <property type="entry name" value="Winged helix' DNA-binding domain"/>
    <property type="match status" value="1"/>
</dbReference>
<dbReference type="EMBL" id="JAALAA010000006">
    <property type="protein sequence ID" value="NGN92829.1"/>
    <property type="molecule type" value="Genomic_DNA"/>
</dbReference>
<dbReference type="PROSITE" id="PS50931">
    <property type="entry name" value="HTH_LYSR"/>
    <property type="match status" value="1"/>
</dbReference>
<dbReference type="GO" id="GO:0003700">
    <property type="term" value="F:DNA-binding transcription factor activity"/>
    <property type="evidence" value="ECO:0007669"/>
    <property type="project" value="InterPro"/>
</dbReference>
<comment type="caution">
    <text evidence="6">The sequence shown here is derived from an EMBL/GenBank/DDBJ whole genome shotgun (WGS) entry which is preliminary data.</text>
</comment>
<dbReference type="SUPFAM" id="SSF53850">
    <property type="entry name" value="Periplasmic binding protein-like II"/>
    <property type="match status" value="1"/>
</dbReference>
<reference evidence="6 7" key="1">
    <citation type="submission" date="2020-02" db="EMBL/GenBank/DDBJ databases">
        <title>Whole-genome analyses of novel actinobacteria.</title>
        <authorList>
            <person name="Sahin N."/>
        </authorList>
    </citation>
    <scope>NUCLEOTIDE SEQUENCE [LARGE SCALE GENOMIC DNA]</scope>
    <source>
        <strain evidence="6 7">KC13</strain>
    </source>
</reference>
<dbReference type="InterPro" id="IPR036390">
    <property type="entry name" value="WH_DNA-bd_sf"/>
</dbReference>
<keyword evidence="7" id="KW-1185">Reference proteome</keyword>
<keyword evidence="3" id="KW-0238">DNA-binding</keyword>
<proteinExistence type="inferred from homology"/>
<dbReference type="InterPro" id="IPR000847">
    <property type="entry name" value="LysR_HTH_N"/>
</dbReference>
<dbReference type="Proteomes" id="UP000483261">
    <property type="component" value="Unassembled WGS sequence"/>
</dbReference>
<evidence type="ECO:0000259" key="5">
    <source>
        <dbReference type="PROSITE" id="PS50931"/>
    </source>
</evidence>
<feature type="domain" description="HTH lysR-type" evidence="5">
    <location>
        <begin position="23"/>
        <end position="80"/>
    </location>
</feature>
<dbReference type="FunFam" id="1.10.10.10:FF:000001">
    <property type="entry name" value="LysR family transcriptional regulator"/>
    <property type="match status" value="1"/>
</dbReference>
<gene>
    <name evidence="6" type="ORF">G5C66_08790</name>
</gene>
<dbReference type="CDD" id="cd05466">
    <property type="entry name" value="PBP2_LTTR_substrate"/>
    <property type="match status" value="1"/>
</dbReference>
<protein>
    <submittedName>
        <fullName evidence="6">LysR family transcriptional regulator</fullName>
    </submittedName>
</protein>